<dbReference type="FunFam" id="3.90.1490.10:FF:000001">
    <property type="entry name" value="Diphthine--ammonia ligase"/>
    <property type="match status" value="1"/>
</dbReference>
<evidence type="ECO:0000256" key="10">
    <source>
        <dbReference type="ARBA" id="ARBA00031552"/>
    </source>
</evidence>
<dbReference type="InterPro" id="IPR002761">
    <property type="entry name" value="Diphthami_syn_dom"/>
</dbReference>
<keyword evidence="15" id="KW-1185">Reference proteome</keyword>
<dbReference type="Gene3D" id="3.90.1490.10">
    <property type="entry name" value="putative n-type atp pyrophosphatase, domain 2"/>
    <property type="match status" value="1"/>
</dbReference>
<dbReference type="InterPro" id="IPR006175">
    <property type="entry name" value="YjgF/YER057c/UK114"/>
</dbReference>
<name>A0A7J7JGL7_BUGNE</name>
<dbReference type="Proteomes" id="UP000593567">
    <property type="component" value="Unassembled WGS sequence"/>
</dbReference>
<dbReference type="InterPro" id="IPR035959">
    <property type="entry name" value="RutC-like_sf"/>
</dbReference>
<dbReference type="InterPro" id="IPR014729">
    <property type="entry name" value="Rossmann-like_a/b/a_fold"/>
</dbReference>
<keyword evidence="7" id="KW-0067">ATP-binding</keyword>
<dbReference type="GO" id="GO:0005524">
    <property type="term" value="F:ATP binding"/>
    <property type="evidence" value="ECO:0007669"/>
    <property type="project" value="UniProtKB-KW"/>
</dbReference>
<dbReference type="PANTHER" id="PTHR12196">
    <property type="entry name" value="DOMAIN OF UNKNOWN FUNCTION 71 DUF71 -CONTAINING PROTEIN"/>
    <property type="match status" value="1"/>
</dbReference>
<dbReference type="OrthoDB" id="686384at2759"/>
<dbReference type="FunFam" id="3.40.50.620:FF:000145">
    <property type="entry name" value="ATP-binding domain containing protein"/>
    <property type="match status" value="1"/>
</dbReference>
<dbReference type="CDD" id="cd01994">
    <property type="entry name" value="AANH_PF0828-like"/>
    <property type="match status" value="1"/>
</dbReference>
<dbReference type="EMBL" id="VXIV02002464">
    <property type="protein sequence ID" value="KAF6025380.1"/>
    <property type="molecule type" value="Genomic_DNA"/>
</dbReference>
<dbReference type="NCBIfam" id="TIGR00290">
    <property type="entry name" value="MJ0570_dom"/>
    <property type="match status" value="1"/>
</dbReference>
<evidence type="ECO:0000256" key="8">
    <source>
        <dbReference type="ARBA" id="ARBA00029814"/>
    </source>
</evidence>
<evidence type="ECO:0000256" key="3">
    <source>
        <dbReference type="ARBA" id="ARBA00012089"/>
    </source>
</evidence>
<reference evidence="14" key="1">
    <citation type="submission" date="2020-06" db="EMBL/GenBank/DDBJ databases">
        <title>Draft genome of Bugula neritina, a colonial animal packing powerful symbionts and potential medicines.</title>
        <authorList>
            <person name="Rayko M."/>
        </authorList>
    </citation>
    <scope>NUCLEOTIDE SEQUENCE [LARGE SCALE GENOMIC DNA]</scope>
    <source>
        <strain evidence="14">Kwan_BN1</strain>
    </source>
</reference>
<evidence type="ECO:0000256" key="7">
    <source>
        <dbReference type="ARBA" id="ARBA00022840"/>
    </source>
</evidence>
<gene>
    <name evidence="14" type="ORF">EB796_016317</name>
</gene>
<dbReference type="AlphaFoldDB" id="A0A7J7JGL7"/>
<sequence length="630" mass="69154">MRVAGLISGGKDSCFNLLKCVAEDHNVVALANLHPPIDNNGELDSYMYQTAGHEMIGCVAQALGLPLHRRALQGTSLNIAEGYKGPHAGDEVEDLFELIKGVKEEHKIEAVAVGAVLSDYQRVRVEDVCSRLGLNCLSYLWSRDQAQLLEEILACQIDAVLVKVASIGLDPKLHLNQSLSTMKDHLSKLNKDYGVHVCGEGGEYETLTLDCPLYNSKIVIDECETVIHADSDIAPVGYLKVKKYHLEPKPAEFTSLSWADRVKQLPMATSETFTAEFLSRATHSPPLKYVRPETTNLVSEWPEKYKTFVVETENEVFCSLQAEKTGDLVSDTKGLMDRLQEVLAAHSCGFPNLSYVLLYISDMSQFVNINAVYTTYFGINPPPRICVEAALPSTSLFHAQVLCHKDPTLKKTRHVQSISHWAPSCIGPYSQASHVGSNVFVSGQIPFVPGAMKAVPTGFPGQCQLALEHALTVGEVMGVTSEHITSAHCYVYNEEDVAHALSSSYVRSTIPSKAETLCVVVPRLPRDVSAEWHVNFNLEGVVPHTIATGDDDLKKVCTEVGSKMHQSNLYFVFYSAGSIDVNQLIAGIKEVNSNHLFVPIPVIKVVSEVEHLTKKYQVACVQVPGYGYGL</sequence>
<dbReference type="Gene3D" id="3.30.1330.40">
    <property type="entry name" value="RutC-like"/>
    <property type="match status" value="2"/>
</dbReference>
<evidence type="ECO:0000313" key="15">
    <source>
        <dbReference type="Proteomes" id="UP000593567"/>
    </source>
</evidence>
<dbReference type="Gene3D" id="3.40.50.620">
    <property type="entry name" value="HUPs"/>
    <property type="match status" value="1"/>
</dbReference>
<evidence type="ECO:0000259" key="13">
    <source>
        <dbReference type="Pfam" id="PF01902"/>
    </source>
</evidence>
<keyword evidence="6" id="KW-0547">Nucleotide-binding</keyword>
<dbReference type="GO" id="GO:0017183">
    <property type="term" value="P:protein histidyl modification to diphthamide"/>
    <property type="evidence" value="ECO:0007669"/>
    <property type="project" value="UniProtKB-UniPathway"/>
</dbReference>
<evidence type="ECO:0000256" key="9">
    <source>
        <dbReference type="ARBA" id="ARBA00031202"/>
    </source>
</evidence>
<dbReference type="GO" id="GO:0017178">
    <property type="term" value="F:diphthine-ammonia ligase activity"/>
    <property type="evidence" value="ECO:0007669"/>
    <property type="project" value="UniProtKB-EC"/>
</dbReference>
<evidence type="ECO:0000256" key="1">
    <source>
        <dbReference type="ARBA" id="ARBA00005156"/>
    </source>
</evidence>
<evidence type="ECO:0000256" key="11">
    <source>
        <dbReference type="ARBA" id="ARBA00032849"/>
    </source>
</evidence>
<dbReference type="PANTHER" id="PTHR12196:SF2">
    <property type="entry name" value="DIPHTHINE--AMMONIA LIGASE"/>
    <property type="match status" value="1"/>
</dbReference>
<proteinExistence type="inferred from homology"/>
<evidence type="ECO:0000256" key="12">
    <source>
        <dbReference type="ARBA" id="ARBA00048108"/>
    </source>
</evidence>
<organism evidence="14 15">
    <name type="scientific">Bugula neritina</name>
    <name type="common">Brown bryozoan</name>
    <name type="synonym">Sertularia neritina</name>
    <dbReference type="NCBI Taxonomy" id="10212"/>
    <lineage>
        <taxon>Eukaryota</taxon>
        <taxon>Metazoa</taxon>
        <taxon>Spiralia</taxon>
        <taxon>Lophotrochozoa</taxon>
        <taxon>Bryozoa</taxon>
        <taxon>Gymnolaemata</taxon>
        <taxon>Cheilostomatida</taxon>
        <taxon>Flustrina</taxon>
        <taxon>Buguloidea</taxon>
        <taxon>Bugulidae</taxon>
        <taxon>Bugula</taxon>
    </lineage>
</organism>
<comment type="similarity">
    <text evidence="2">Belongs to the Diphthine--ammonia ligase family.</text>
</comment>
<dbReference type="SUPFAM" id="SSF55298">
    <property type="entry name" value="YjgF-like"/>
    <property type="match status" value="2"/>
</dbReference>
<keyword evidence="5" id="KW-0436">Ligase</keyword>
<comment type="catalytic activity">
    <reaction evidence="12">
        <text>diphthine-[translation elongation factor 2] + NH4(+) + ATP = diphthamide-[translation elongation factor 2] + AMP + diphosphate + H(+)</text>
        <dbReference type="Rhea" id="RHEA:19753"/>
        <dbReference type="Rhea" id="RHEA-COMP:10172"/>
        <dbReference type="Rhea" id="RHEA-COMP:10174"/>
        <dbReference type="ChEBI" id="CHEBI:15378"/>
        <dbReference type="ChEBI" id="CHEBI:16692"/>
        <dbReference type="ChEBI" id="CHEBI:28938"/>
        <dbReference type="ChEBI" id="CHEBI:30616"/>
        <dbReference type="ChEBI" id="CHEBI:33019"/>
        <dbReference type="ChEBI" id="CHEBI:82696"/>
        <dbReference type="ChEBI" id="CHEBI:456215"/>
        <dbReference type="EC" id="6.3.1.14"/>
    </reaction>
</comment>
<protein>
    <recommendedName>
        <fullName evidence="4">Diphthine--ammonia ligase</fullName>
        <ecNumber evidence="3">6.3.1.14</ecNumber>
    </recommendedName>
    <alternativeName>
        <fullName evidence="9">ATP-binding domain-containing protein 4</fullName>
    </alternativeName>
    <alternativeName>
        <fullName evidence="8">Diphthamide synthase</fullName>
    </alternativeName>
    <alternativeName>
        <fullName evidence="10">Diphthamide synthetase</fullName>
    </alternativeName>
    <alternativeName>
        <fullName evidence="11">Protein DPH6 homolog</fullName>
    </alternativeName>
</protein>
<dbReference type="Pfam" id="PF01902">
    <property type="entry name" value="Diphthami_syn_2"/>
    <property type="match status" value="1"/>
</dbReference>
<comment type="caution">
    <text evidence="14">The sequence shown here is derived from an EMBL/GenBank/DDBJ whole genome shotgun (WGS) entry which is preliminary data.</text>
</comment>
<feature type="domain" description="Diphthamide synthase" evidence="13">
    <location>
        <begin position="1"/>
        <end position="244"/>
    </location>
</feature>
<accession>A0A7J7JGL7</accession>
<evidence type="ECO:0000256" key="4">
    <source>
        <dbReference type="ARBA" id="ARBA00018426"/>
    </source>
</evidence>
<evidence type="ECO:0000256" key="6">
    <source>
        <dbReference type="ARBA" id="ARBA00022741"/>
    </source>
</evidence>
<comment type="pathway">
    <text evidence="1">Protein modification; peptidyl-diphthamide biosynthesis.</text>
</comment>
<dbReference type="UniPathway" id="UPA00559"/>
<dbReference type="SUPFAM" id="SSF52402">
    <property type="entry name" value="Adenine nucleotide alpha hydrolases-like"/>
    <property type="match status" value="1"/>
</dbReference>
<evidence type="ECO:0000256" key="2">
    <source>
        <dbReference type="ARBA" id="ARBA00008496"/>
    </source>
</evidence>
<dbReference type="Pfam" id="PF01042">
    <property type="entry name" value="Ribonuc_L-PSP"/>
    <property type="match status" value="2"/>
</dbReference>
<evidence type="ECO:0000313" key="14">
    <source>
        <dbReference type="EMBL" id="KAF6025380.1"/>
    </source>
</evidence>
<dbReference type="InterPro" id="IPR030662">
    <property type="entry name" value="DPH6/MJ0570"/>
</dbReference>
<evidence type="ECO:0000256" key="5">
    <source>
        <dbReference type="ARBA" id="ARBA00022598"/>
    </source>
</evidence>
<dbReference type="EC" id="6.3.1.14" evidence="3"/>